<evidence type="ECO:0000313" key="1">
    <source>
        <dbReference type="EMBL" id="GCC46922.1"/>
    </source>
</evidence>
<reference evidence="1 2" key="1">
    <citation type="journal article" date="2018" name="Nat. Ecol. Evol.">
        <title>Shark genomes provide insights into elasmobranch evolution and the origin of vertebrates.</title>
        <authorList>
            <person name="Hara Y"/>
            <person name="Yamaguchi K"/>
            <person name="Onimaru K"/>
            <person name="Kadota M"/>
            <person name="Koyanagi M"/>
            <person name="Keeley SD"/>
            <person name="Tatsumi K"/>
            <person name="Tanaka K"/>
            <person name="Motone F"/>
            <person name="Kageyama Y"/>
            <person name="Nozu R"/>
            <person name="Adachi N"/>
            <person name="Nishimura O"/>
            <person name="Nakagawa R"/>
            <person name="Tanegashima C"/>
            <person name="Kiyatake I"/>
            <person name="Matsumoto R"/>
            <person name="Murakumo K"/>
            <person name="Nishida K"/>
            <person name="Terakita A"/>
            <person name="Kuratani S"/>
            <person name="Sato K"/>
            <person name="Hyodo S Kuraku.S."/>
        </authorList>
    </citation>
    <scope>NUCLEOTIDE SEQUENCE [LARGE SCALE GENOMIC DNA]</scope>
</reference>
<evidence type="ECO:0008006" key="3">
    <source>
        <dbReference type="Google" id="ProtNLM"/>
    </source>
</evidence>
<comment type="caution">
    <text evidence="1">The sequence shown here is derived from an EMBL/GenBank/DDBJ whole genome shotgun (WGS) entry which is preliminary data.</text>
</comment>
<organism evidence="1 2">
    <name type="scientific">Chiloscyllium punctatum</name>
    <name type="common">Brownbanded bambooshark</name>
    <name type="synonym">Hemiscyllium punctatum</name>
    <dbReference type="NCBI Taxonomy" id="137246"/>
    <lineage>
        <taxon>Eukaryota</taxon>
        <taxon>Metazoa</taxon>
        <taxon>Chordata</taxon>
        <taxon>Craniata</taxon>
        <taxon>Vertebrata</taxon>
        <taxon>Chondrichthyes</taxon>
        <taxon>Elasmobranchii</taxon>
        <taxon>Galeomorphii</taxon>
        <taxon>Galeoidea</taxon>
        <taxon>Orectolobiformes</taxon>
        <taxon>Hemiscylliidae</taxon>
        <taxon>Chiloscyllium</taxon>
    </lineage>
</organism>
<gene>
    <name evidence="1" type="ORF">chiPu_0031406</name>
</gene>
<sequence length="79" mass="8524">MPDKVLVYSRFPKAQLIRFGERYELLNAAGKRLDEAFPVAELADVSAMITAGGTPLRGDAMDMLPKLGAIVCYGTGYDG</sequence>
<dbReference type="EMBL" id="BEZZ01208862">
    <property type="protein sequence ID" value="GCC46922.1"/>
    <property type="molecule type" value="Genomic_DNA"/>
</dbReference>
<dbReference type="Proteomes" id="UP000287033">
    <property type="component" value="Unassembled WGS sequence"/>
</dbReference>
<name>A0A401TWB6_CHIPU</name>
<keyword evidence="2" id="KW-1185">Reference proteome</keyword>
<dbReference type="SUPFAM" id="SSF52283">
    <property type="entry name" value="Formate/glycerate dehydrogenase catalytic domain-like"/>
    <property type="match status" value="1"/>
</dbReference>
<accession>A0A401TWB6</accession>
<evidence type="ECO:0000313" key="2">
    <source>
        <dbReference type="Proteomes" id="UP000287033"/>
    </source>
</evidence>
<dbReference type="AlphaFoldDB" id="A0A401TWB6"/>
<proteinExistence type="predicted"/>
<feature type="non-terminal residue" evidence="1">
    <location>
        <position position="79"/>
    </location>
</feature>
<dbReference type="Gene3D" id="3.40.50.720">
    <property type="entry name" value="NAD(P)-binding Rossmann-like Domain"/>
    <property type="match status" value="1"/>
</dbReference>
<protein>
    <recommendedName>
        <fullName evidence="3">D-isomer specific 2-hydroxyacid dehydrogenase catalytic domain-containing protein</fullName>
    </recommendedName>
</protein>